<comment type="subcellular location">
    <subcellularLocation>
        <location evidence="1 11">Cell outer membrane</location>
        <topology evidence="1 11">Multi-pass membrane protein</topology>
    </subcellularLocation>
</comment>
<accession>F1Z6I6</accession>
<evidence type="ECO:0000256" key="6">
    <source>
        <dbReference type="ARBA" id="ARBA00023004"/>
    </source>
</evidence>
<dbReference type="InterPro" id="IPR012910">
    <property type="entry name" value="Plug_dom"/>
</dbReference>
<evidence type="ECO:0000256" key="13">
    <source>
        <dbReference type="RuleBase" id="RU003357"/>
    </source>
</evidence>
<reference evidence="17 18" key="1">
    <citation type="journal article" date="2012" name="J. Bacteriol.">
        <title>Draft Genome Sequence of Novosphingobium nitrogenifigens Y88T.</title>
        <authorList>
            <person name="Strabala T.J."/>
            <person name="Macdonald L."/>
            <person name="Liu V."/>
            <person name="Smit A.M."/>
        </authorList>
    </citation>
    <scope>NUCLEOTIDE SEQUENCE [LARGE SCALE GENOMIC DNA]</scope>
    <source>
        <strain evidence="17 18">DSM 19370</strain>
    </source>
</reference>
<dbReference type="Proteomes" id="UP000004728">
    <property type="component" value="Unassembled WGS sequence"/>
</dbReference>
<comment type="similarity">
    <text evidence="11 13">Belongs to the TonB-dependent receptor family.</text>
</comment>
<evidence type="ECO:0000256" key="11">
    <source>
        <dbReference type="PROSITE-ProRule" id="PRU01360"/>
    </source>
</evidence>
<feature type="short sequence motif" description="TonB box" evidence="12">
    <location>
        <begin position="39"/>
        <end position="45"/>
    </location>
</feature>
<evidence type="ECO:0000256" key="4">
    <source>
        <dbReference type="ARBA" id="ARBA00022496"/>
    </source>
</evidence>
<evidence type="ECO:0000256" key="14">
    <source>
        <dbReference type="SAM" id="SignalP"/>
    </source>
</evidence>
<dbReference type="HOGENOM" id="CLU_008287_15_0_5"/>
<dbReference type="PROSITE" id="PS00430">
    <property type="entry name" value="TONB_DEPENDENT_REC_1"/>
    <property type="match status" value="1"/>
</dbReference>
<evidence type="ECO:0000256" key="7">
    <source>
        <dbReference type="ARBA" id="ARBA00023065"/>
    </source>
</evidence>
<dbReference type="PANTHER" id="PTHR32552:SF81">
    <property type="entry name" value="TONB-DEPENDENT OUTER MEMBRANE RECEPTOR"/>
    <property type="match status" value="1"/>
</dbReference>
<name>F1Z6I6_9SPHN</name>
<feature type="chain" id="PRO_5003277569" evidence="14">
    <location>
        <begin position="21"/>
        <end position="762"/>
    </location>
</feature>
<evidence type="ECO:0000256" key="5">
    <source>
        <dbReference type="ARBA" id="ARBA00022692"/>
    </source>
</evidence>
<keyword evidence="18" id="KW-1185">Reference proteome</keyword>
<sequence>MRAAASVMALAQLVPAVAHAEDAGAAGAEAPSASTQLETITVTAQKTKTGLQKTPIAITAMSGDQLAKIDIRSAIDLDRHIPGMTVSDSGAFPVNITIRGVGYDGLQNLSAQPGVAYVENGVYIASPIAVVSSYLDVGQLEVLRGPQGTVNGQNADGGAINVTTNMPKLDAFHMGVEGSYGSYNYQRENGMVNLPLTKNLAFRATVQHEAHDGWYYAPNYPGNDHIGSQNAWTARGTFLWTPTDRLTVTVWGELYSNDINGVGARNMIDPIAGVRATSNDYATPEQTRSRIAAATAAYDLGGATAKFSTSYQYAFINNRNSADSLSTAQALEYYGVKDNIPEHSWGLNTVNEEFNVASKPGGRFDWIVGLFYQHTSGNENVFETQQGSSLIGTPYTIDYSAAGNPALYLAQQAAYGLSFASVSNAHRNSAAGYGQLTWHITDKLRLTGGLRYSWDKYTAHTAANFNIADLKSEFRKVTGKASVEYDVAPHSTLYASFSTGVKPGGANLNTSSTQIPQSFTHEFVRAYEIGSKNEFFDRKLRLNVSAFYNDYRNYQTDSEDPLPYQGGQTNIPKSKVYGLETEVSLILPQGWRIDANATAMGSRVDSHMHMLDAYSAQAINRATGGPYGTGNVDARYAAYFASDVYGNQLGRVPNFSTAMTISKSTDLPFGKLDAAVDANYRSPYWERVYNNPATDRVGSQFMMNLNLHFQPKRGPWYLELQVTNLTDSSDIATRFAENFGVGGVFDVYVPPRQVIGRVGVKF</sequence>
<dbReference type="Gene3D" id="2.40.170.20">
    <property type="entry name" value="TonB-dependent receptor, beta-barrel domain"/>
    <property type="match status" value="1"/>
</dbReference>
<dbReference type="GO" id="GO:0006826">
    <property type="term" value="P:iron ion transport"/>
    <property type="evidence" value="ECO:0007669"/>
    <property type="project" value="UniProtKB-KW"/>
</dbReference>
<dbReference type="eggNOG" id="COG4774">
    <property type="taxonomic scope" value="Bacteria"/>
</dbReference>
<evidence type="ECO:0000313" key="18">
    <source>
        <dbReference type="Proteomes" id="UP000004728"/>
    </source>
</evidence>
<keyword evidence="17" id="KW-0675">Receptor</keyword>
<organism evidence="17 18">
    <name type="scientific">Novosphingobium nitrogenifigens DSM 19370</name>
    <dbReference type="NCBI Taxonomy" id="983920"/>
    <lineage>
        <taxon>Bacteria</taxon>
        <taxon>Pseudomonadati</taxon>
        <taxon>Pseudomonadota</taxon>
        <taxon>Alphaproteobacteria</taxon>
        <taxon>Sphingomonadales</taxon>
        <taxon>Sphingomonadaceae</taxon>
        <taxon>Novosphingobium</taxon>
    </lineage>
</organism>
<dbReference type="InterPro" id="IPR010916">
    <property type="entry name" value="TonB_box_CS"/>
</dbReference>
<evidence type="ECO:0000256" key="1">
    <source>
        <dbReference type="ARBA" id="ARBA00004571"/>
    </source>
</evidence>
<keyword evidence="5 11" id="KW-0812">Transmembrane</keyword>
<keyword evidence="10 11" id="KW-0998">Cell outer membrane</keyword>
<dbReference type="Pfam" id="PF00593">
    <property type="entry name" value="TonB_dep_Rec_b-barrel"/>
    <property type="match status" value="1"/>
</dbReference>
<proteinExistence type="inferred from homology"/>
<keyword evidence="3 11" id="KW-1134">Transmembrane beta strand</keyword>
<evidence type="ECO:0000256" key="12">
    <source>
        <dbReference type="PROSITE-ProRule" id="PRU10143"/>
    </source>
</evidence>
<dbReference type="GO" id="GO:0009279">
    <property type="term" value="C:cell outer membrane"/>
    <property type="evidence" value="ECO:0007669"/>
    <property type="project" value="UniProtKB-SubCell"/>
</dbReference>
<dbReference type="AlphaFoldDB" id="F1Z6I6"/>
<dbReference type="SUPFAM" id="SSF56935">
    <property type="entry name" value="Porins"/>
    <property type="match status" value="1"/>
</dbReference>
<keyword evidence="4" id="KW-0410">Iron transport</keyword>
<evidence type="ECO:0000256" key="10">
    <source>
        <dbReference type="ARBA" id="ARBA00023237"/>
    </source>
</evidence>
<keyword evidence="2 11" id="KW-0813">Transport</keyword>
<dbReference type="InterPro" id="IPR036942">
    <property type="entry name" value="Beta-barrel_TonB_sf"/>
</dbReference>
<keyword evidence="8 12" id="KW-0798">TonB box</keyword>
<dbReference type="InterPro" id="IPR000531">
    <property type="entry name" value="Beta-barrel_TonB"/>
</dbReference>
<evidence type="ECO:0000313" key="17">
    <source>
        <dbReference type="EMBL" id="EGD59646.1"/>
    </source>
</evidence>
<keyword evidence="9 11" id="KW-0472">Membrane</keyword>
<keyword evidence="7" id="KW-0406">Ion transport</keyword>
<evidence type="ECO:0000259" key="16">
    <source>
        <dbReference type="Pfam" id="PF07715"/>
    </source>
</evidence>
<evidence type="ECO:0000256" key="9">
    <source>
        <dbReference type="ARBA" id="ARBA00023136"/>
    </source>
</evidence>
<evidence type="ECO:0000256" key="3">
    <source>
        <dbReference type="ARBA" id="ARBA00022452"/>
    </source>
</evidence>
<keyword evidence="6" id="KW-0408">Iron</keyword>
<protein>
    <submittedName>
        <fullName evidence="17">TonB-dependent receptor domain protein</fullName>
    </submittedName>
</protein>
<evidence type="ECO:0000256" key="8">
    <source>
        <dbReference type="ARBA" id="ARBA00023077"/>
    </source>
</evidence>
<dbReference type="InterPro" id="IPR039426">
    <property type="entry name" value="TonB-dep_rcpt-like"/>
</dbReference>
<dbReference type="STRING" id="983920.Y88_2430"/>
<dbReference type="InParanoid" id="F1Z6I6"/>
<feature type="domain" description="TonB-dependent receptor plug" evidence="16">
    <location>
        <begin position="51"/>
        <end position="159"/>
    </location>
</feature>
<dbReference type="PROSITE" id="PS52016">
    <property type="entry name" value="TONB_DEPENDENT_REC_3"/>
    <property type="match status" value="1"/>
</dbReference>
<gene>
    <name evidence="17" type="ORF">Y88_2430</name>
</gene>
<feature type="signal peptide" evidence="14">
    <location>
        <begin position="1"/>
        <end position="20"/>
    </location>
</feature>
<comment type="caution">
    <text evidence="17">The sequence shown here is derived from an EMBL/GenBank/DDBJ whole genome shotgun (WGS) entry which is preliminary data.</text>
</comment>
<keyword evidence="14" id="KW-0732">Signal</keyword>
<dbReference type="Pfam" id="PF07715">
    <property type="entry name" value="Plug"/>
    <property type="match status" value="1"/>
</dbReference>
<dbReference type="PANTHER" id="PTHR32552">
    <property type="entry name" value="FERRICHROME IRON RECEPTOR-RELATED"/>
    <property type="match status" value="1"/>
</dbReference>
<evidence type="ECO:0000259" key="15">
    <source>
        <dbReference type="Pfam" id="PF00593"/>
    </source>
</evidence>
<feature type="domain" description="TonB-dependent receptor-like beta-barrel" evidence="15">
    <location>
        <begin position="291"/>
        <end position="725"/>
    </location>
</feature>
<evidence type="ECO:0000256" key="2">
    <source>
        <dbReference type="ARBA" id="ARBA00022448"/>
    </source>
</evidence>
<dbReference type="EMBL" id="AEWJ01000025">
    <property type="protein sequence ID" value="EGD59646.1"/>
    <property type="molecule type" value="Genomic_DNA"/>
</dbReference>